<dbReference type="OrthoDB" id="10251809at2759"/>
<proteinExistence type="predicted"/>
<dbReference type="AlphaFoldDB" id="X6LK02"/>
<comment type="caution">
    <text evidence="2">The sequence shown here is derived from an EMBL/GenBank/DDBJ whole genome shotgun (WGS) entry which is preliminary data.</text>
</comment>
<feature type="non-terminal residue" evidence="2">
    <location>
        <position position="1"/>
    </location>
</feature>
<protein>
    <submittedName>
        <fullName evidence="2">Uncharacterized protein</fullName>
    </submittedName>
</protein>
<gene>
    <name evidence="2" type="ORF">RFI_35983</name>
</gene>
<evidence type="ECO:0000313" key="2">
    <source>
        <dbReference type="EMBL" id="ETO01457.1"/>
    </source>
</evidence>
<keyword evidence="3" id="KW-1185">Reference proteome</keyword>
<dbReference type="EMBL" id="ASPP01038257">
    <property type="protein sequence ID" value="ETO01457.1"/>
    <property type="molecule type" value="Genomic_DNA"/>
</dbReference>
<sequence length="134" mass="15919">VFYDYQAKGCKFTLPMEISHSFAILSDDTNVHVIGGCNSQGEIQEMHASVNVEQLFEKSEFLKMAKTREMKLKTSHIIPFEKERMIEDKKENKYEIEIPEEWKKMKAQIQTLEKKLRELDEEKRTELNKMNLEF</sequence>
<feature type="coiled-coil region" evidence="1">
    <location>
        <begin position="102"/>
        <end position="129"/>
    </location>
</feature>
<organism evidence="2 3">
    <name type="scientific">Reticulomyxa filosa</name>
    <dbReference type="NCBI Taxonomy" id="46433"/>
    <lineage>
        <taxon>Eukaryota</taxon>
        <taxon>Sar</taxon>
        <taxon>Rhizaria</taxon>
        <taxon>Retaria</taxon>
        <taxon>Foraminifera</taxon>
        <taxon>Monothalamids</taxon>
        <taxon>Reticulomyxidae</taxon>
        <taxon>Reticulomyxa</taxon>
    </lineage>
</organism>
<name>X6LK02_RETFI</name>
<keyword evidence="1" id="KW-0175">Coiled coil</keyword>
<dbReference type="Proteomes" id="UP000023152">
    <property type="component" value="Unassembled WGS sequence"/>
</dbReference>
<evidence type="ECO:0000313" key="3">
    <source>
        <dbReference type="Proteomes" id="UP000023152"/>
    </source>
</evidence>
<evidence type="ECO:0000256" key="1">
    <source>
        <dbReference type="SAM" id="Coils"/>
    </source>
</evidence>
<reference evidence="2 3" key="1">
    <citation type="journal article" date="2013" name="Curr. Biol.">
        <title>The Genome of the Foraminiferan Reticulomyxa filosa.</title>
        <authorList>
            <person name="Glockner G."/>
            <person name="Hulsmann N."/>
            <person name="Schleicher M."/>
            <person name="Noegel A.A."/>
            <person name="Eichinger L."/>
            <person name="Gallinger C."/>
            <person name="Pawlowski J."/>
            <person name="Sierra R."/>
            <person name="Euteneuer U."/>
            <person name="Pillet L."/>
            <person name="Moustafa A."/>
            <person name="Platzer M."/>
            <person name="Groth M."/>
            <person name="Szafranski K."/>
            <person name="Schliwa M."/>
        </authorList>
    </citation>
    <scope>NUCLEOTIDE SEQUENCE [LARGE SCALE GENOMIC DNA]</scope>
</reference>
<accession>X6LK02</accession>